<feature type="coiled-coil region" evidence="2">
    <location>
        <begin position="104"/>
        <end position="131"/>
    </location>
</feature>
<reference evidence="3 4" key="1">
    <citation type="journal article" date="1979" name="Int. J. Syst. Evol. Microbiol.">
        <title>Bacillus globisporus subsp. marinus subsp. nov.</title>
        <authorList>
            <person name="Liu H."/>
        </authorList>
    </citation>
    <scope>NUCLEOTIDE SEQUENCE [LARGE SCALE GENOMIC DNA]</scope>
    <source>
        <strain evidence="3 4">DSM 1297</strain>
    </source>
</reference>
<dbReference type="EMBL" id="JBFMIA010000008">
    <property type="protein sequence ID" value="MEW9502248.1"/>
    <property type="molecule type" value="Genomic_DNA"/>
</dbReference>
<evidence type="ECO:0000256" key="1">
    <source>
        <dbReference type="ARBA" id="ARBA00043985"/>
    </source>
</evidence>
<gene>
    <name evidence="3" type="ORF">AB1471_10620</name>
</gene>
<dbReference type="InterPro" id="IPR007157">
    <property type="entry name" value="PspA_VIPP1"/>
</dbReference>
<organism evidence="3 4">
    <name type="scientific">Jeotgalibacillus marinus</name>
    <dbReference type="NCBI Taxonomy" id="86667"/>
    <lineage>
        <taxon>Bacteria</taxon>
        <taxon>Bacillati</taxon>
        <taxon>Bacillota</taxon>
        <taxon>Bacilli</taxon>
        <taxon>Bacillales</taxon>
        <taxon>Caryophanaceae</taxon>
        <taxon>Jeotgalibacillus</taxon>
    </lineage>
</organism>
<evidence type="ECO:0000256" key="2">
    <source>
        <dbReference type="SAM" id="Coils"/>
    </source>
</evidence>
<sequence length="214" mass="24878">MTNLLTRLTNTIKSDFSKETDHKDSKHPIAVLNHYLSECEKEVDKVGQIVERQRMLKLEFTKELQSAKSMVQKREEHVRLAEEAGESELAALARHELTHYQSRKERLELSVVEVTNQLQGLEKKHGDMKQKLKDMYIKRLEAMGRENVVRANENANRVLADDDQSIEEKRFSDIERHLQQIETGEVNRQEEQTIDQQITQLQKRMGDSKAEAGV</sequence>
<proteinExistence type="inferred from homology"/>
<dbReference type="RefSeq" id="WP_367779736.1">
    <property type="nucleotide sequence ID" value="NZ_JBFMIA010000008.1"/>
</dbReference>
<comment type="similarity">
    <text evidence="1">Belongs to the PspA/Vipp/IM30 family.</text>
</comment>
<keyword evidence="2" id="KW-0175">Coiled coil</keyword>
<accession>A0ABV3Q4J2</accession>
<protein>
    <submittedName>
        <fullName evidence="3">PspA/IM30 family protein</fullName>
    </submittedName>
</protein>
<name>A0ABV3Q4J2_9BACL</name>
<evidence type="ECO:0000313" key="3">
    <source>
        <dbReference type="EMBL" id="MEW9502248.1"/>
    </source>
</evidence>
<keyword evidence="4" id="KW-1185">Reference proteome</keyword>
<comment type="caution">
    <text evidence="3">The sequence shown here is derived from an EMBL/GenBank/DDBJ whole genome shotgun (WGS) entry which is preliminary data.</text>
</comment>
<dbReference type="Proteomes" id="UP001556040">
    <property type="component" value="Unassembled WGS sequence"/>
</dbReference>
<dbReference type="Pfam" id="PF04012">
    <property type="entry name" value="PspA_IM30"/>
    <property type="match status" value="1"/>
</dbReference>
<evidence type="ECO:0000313" key="4">
    <source>
        <dbReference type="Proteomes" id="UP001556040"/>
    </source>
</evidence>